<sequence length="207" mass="23091">MLAECDTGWEQLWKEGMTPWNMGEPSPPLVTLFERHAVDISGLADTTNKKALVPGCGEGHDVVYLAAKGYQATGVDISPTAVEVCRKVVHAQKAGSSAHFMLANFFADPLDEPYDLIFDYTFLCAIQPEQRNEWGRRMAELIRPGGLLITLMFPLDPSLLTGPPFGLSVEIYHQLLSPAFDVVFEDQDFPSAPGREGRERLVVWRRR</sequence>
<accession>A0A4P9YRR5</accession>
<evidence type="ECO:0000256" key="1">
    <source>
        <dbReference type="ARBA" id="ARBA00022553"/>
    </source>
</evidence>
<keyword evidence="4" id="KW-0949">S-adenosyl-L-methionine</keyword>
<evidence type="ECO:0000256" key="2">
    <source>
        <dbReference type="ARBA" id="ARBA00022603"/>
    </source>
</evidence>
<dbReference type="GO" id="GO:0008757">
    <property type="term" value="F:S-adenosylmethionine-dependent methyltransferase activity"/>
    <property type="evidence" value="ECO:0007669"/>
    <property type="project" value="InterPro"/>
</dbReference>
<dbReference type="Gene3D" id="3.40.50.150">
    <property type="entry name" value="Vaccinia Virus protein VP39"/>
    <property type="match status" value="1"/>
</dbReference>
<dbReference type="GO" id="GO:0032259">
    <property type="term" value="P:methylation"/>
    <property type="evidence" value="ECO:0007669"/>
    <property type="project" value="UniProtKB-KW"/>
</dbReference>
<name>A0A4P9YRR5_9FUNG</name>
<dbReference type="AlphaFoldDB" id="A0A4P9YRR5"/>
<dbReference type="InterPro" id="IPR029063">
    <property type="entry name" value="SAM-dependent_MTases_sf"/>
</dbReference>
<dbReference type="PANTHER" id="PTHR32183">
    <property type="match status" value="1"/>
</dbReference>
<evidence type="ECO:0000313" key="5">
    <source>
        <dbReference type="EMBL" id="RKP22375.1"/>
    </source>
</evidence>
<keyword evidence="1" id="KW-0597">Phosphoprotein</keyword>
<gene>
    <name evidence="5" type="ORF">SYNPS1DRAFT_20152</name>
</gene>
<dbReference type="Pfam" id="PF05724">
    <property type="entry name" value="TPMT"/>
    <property type="match status" value="1"/>
</dbReference>
<evidence type="ECO:0000313" key="6">
    <source>
        <dbReference type="Proteomes" id="UP000278143"/>
    </source>
</evidence>
<dbReference type="CDD" id="cd02440">
    <property type="entry name" value="AdoMet_MTases"/>
    <property type="match status" value="1"/>
</dbReference>
<dbReference type="SUPFAM" id="SSF53335">
    <property type="entry name" value="S-adenosyl-L-methionine-dependent methyltransferases"/>
    <property type="match status" value="1"/>
</dbReference>
<reference evidence="6" key="1">
    <citation type="journal article" date="2018" name="Nat. Microbiol.">
        <title>Leveraging single-cell genomics to expand the fungal tree of life.</title>
        <authorList>
            <person name="Ahrendt S.R."/>
            <person name="Quandt C.A."/>
            <person name="Ciobanu D."/>
            <person name="Clum A."/>
            <person name="Salamov A."/>
            <person name="Andreopoulos B."/>
            <person name="Cheng J.F."/>
            <person name="Woyke T."/>
            <person name="Pelin A."/>
            <person name="Henrissat B."/>
            <person name="Reynolds N.K."/>
            <person name="Benny G.L."/>
            <person name="Smith M.E."/>
            <person name="James T.Y."/>
            <person name="Grigoriev I.V."/>
        </authorList>
    </citation>
    <scope>NUCLEOTIDE SEQUENCE [LARGE SCALE GENOMIC DNA]</scope>
    <source>
        <strain evidence="6">Benny S71-1</strain>
    </source>
</reference>
<proteinExistence type="predicted"/>
<dbReference type="Proteomes" id="UP000278143">
    <property type="component" value="Unassembled WGS sequence"/>
</dbReference>
<evidence type="ECO:0000256" key="4">
    <source>
        <dbReference type="ARBA" id="ARBA00022691"/>
    </source>
</evidence>
<dbReference type="OrthoDB" id="276151at2759"/>
<keyword evidence="6" id="KW-1185">Reference proteome</keyword>
<dbReference type="PANTHER" id="PTHR32183:SF11">
    <property type="entry name" value="THIOL METHYLTRANSFERASE 2-RELATED"/>
    <property type="match status" value="1"/>
</dbReference>
<organism evidence="5 6">
    <name type="scientific">Syncephalis pseudoplumigaleata</name>
    <dbReference type="NCBI Taxonomy" id="1712513"/>
    <lineage>
        <taxon>Eukaryota</taxon>
        <taxon>Fungi</taxon>
        <taxon>Fungi incertae sedis</taxon>
        <taxon>Zoopagomycota</taxon>
        <taxon>Zoopagomycotina</taxon>
        <taxon>Zoopagomycetes</taxon>
        <taxon>Zoopagales</taxon>
        <taxon>Piptocephalidaceae</taxon>
        <taxon>Syncephalis</taxon>
    </lineage>
</organism>
<dbReference type="PROSITE" id="PS51585">
    <property type="entry name" value="SAM_MT_TPMT"/>
    <property type="match status" value="1"/>
</dbReference>
<dbReference type="EMBL" id="KZ992189">
    <property type="protein sequence ID" value="RKP22375.1"/>
    <property type="molecule type" value="Genomic_DNA"/>
</dbReference>
<keyword evidence="2 5" id="KW-0489">Methyltransferase</keyword>
<keyword evidence="3 5" id="KW-0808">Transferase</keyword>
<protein>
    <submittedName>
        <fullName evidence="5">Thiol methyltransferase 1</fullName>
    </submittedName>
</protein>
<evidence type="ECO:0000256" key="3">
    <source>
        <dbReference type="ARBA" id="ARBA00022679"/>
    </source>
</evidence>
<dbReference type="InterPro" id="IPR008854">
    <property type="entry name" value="TPMT"/>
</dbReference>